<organism evidence="1">
    <name type="scientific">Zea mays</name>
    <name type="common">Maize</name>
    <dbReference type="NCBI Taxonomy" id="4577"/>
    <lineage>
        <taxon>Eukaryota</taxon>
        <taxon>Viridiplantae</taxon>
        <taxon>Streptophyta</taxon>
        <taxon>Embryophyta</taxon>
        <taxon>Tracheophyta</taxon>
        <taxon>Spermatophyta</taxon>
        <taxon>Magnoliopsida</taxon>
        <taxon>Liliopsida</taxon>
        <taxon>Poales</taxon>
        <taxon>Poaceae</taxon>
        <taxon>PACMAD clade</taxon>
        <taxon>Panicoideae</taxon>
        <taxon>Andropogonodae</taxon>
        <taxon>Andropogoneae</taxon>
        <taxon>Tripsacinae</taxon>
        <taxon>Zea</taxon>
    </lineage>
</organism>
<proteinExistence type="evidence at transcript level"/>
<evidence type="ECO:0000313" key="1">
    <source>
        <dbReference type="EMBL" id="ACG40264.1"/>
    </source>
</evidence>
<protein>
    <submittedName>
        <fullName evidence="1">Uncharacterized protein</fullName>
    </submittedName>
</protein>
<accession>B6TT31</accession>
<reference evidence="1" key="1">
    <citation type="journal article" date="2009" name="Plant Mol. Biol.">
        <title>Insights into corn genes derived from large-scale cDNA sequencing.</title>
        <authorList>
            <person name="Alexandrov N.N."/>
            <person name="Brover V.V."/>
            <person name="Freidin S."/>
            <person name="Troukhan M.E."/>
            <person name="Tatarinova T.V."/>
            <person name="Zhang H."/>
            <person name="Swaller T.J."/>
            <person name="Lu Y.P."/>
            <person name="Bouck J."/>
            <person name="Flavell R.B."/>
            <person name="Feldmann K.A."/>
        </authorList>
    </citation>
    <scope>NUCLEOTIDE SEQUENCE</scope>
</reference>
<sequence>MQFALVFVSRSFWIWVRFSSRSSAALSLVCANSHGCTV</sequence>
<dbReference type="EMBL" id="EU968146">
    <property type="protein sequence ID" value="ACG40264.1"/>
    <property type="molecule type" value="mRNA"/>
</dbReference>
<name>B6TT31_MAIZE</name>
<dbReference type="AlphaFoldDB" id="B6TT31"/>